<dbReference type="Proteomes" id="UP000188929">
    <property type="component" value="Unassembled WGS sequence"/>
</dbReference>
<dbReference type="InterPro" id="IPR029058">
    <property type="entry name" value="AB_hydrolase_fold"/>
</dbReference>
<feature type="domain" description="KANL3/Tex30 alpha/beta hydrolase-like" evidence="2">
    <location>
        <begin position="235"/>
        <end position="302"/>
    </location>
</feature>
<accession>A0A1V2IMV2</accession>
<dbReference type="SUPFAM" id="SSF53474">
    <property type="entry name" value="alpha/beta-Hydrolases"/>
    <property type="match status" value="1"/>
</dbReference>
<feature type="compositionally biased region" description="Low complexity" evidence="1">
    <location>
        <begin position="22"/>
        <end position="31"/>
    </location>
</feature>
<evidence type="ECO:0000313" key="3">
    <source>
        <dbReference type="EMBL" id="ONH33806.1"/>
    </source>
</evidence>
<gene>
    <name evidence="3" type="ORF">BL253_00265</name>
</gene>
<feature type="compositionally biased region" description="Basic and acidic residues" evidence="1">
    <location>
        <begin position="253"/>
        <end position="265"/>
    </location>
</feature>
<dbReference type="AlphaFoldDB" id="A0A1V2IMV2"/>
<dbReference type="Pfam" id="PF20408">
    <property type="entry name" value="Abhydrolase_11"/>
    <property type="match status" value="2"/>
</dbReference>
<name>A0A1V2IMV2_9ACTN</name>
<evidence type="ECO:0000313" key="4">
    <source>
        <dbReference type="Proteomes" id="UP000188929"/>
    </source>
</evidence>
<evidence type="ECO:0000259" key="2">
    <source>
        <dbReference type="Pfam" id="PF20408"/>
    </source>
</evidence>
<keyword evidence="4" id="KW-1185">Reference proteome</keyword>
<feature type="domain" description="KANL3/Tex30 alpha/beta hydrolase-like" evidence="2">
    <location>
        <begin position="90"/>
        <end position="211"/>
    </location>
</feature>
<dbReference type="InterPro" id="IPR046879">
    <property type="entry name" value="KANL3/Tex30_Abhydrolase"/>
</dbReference>
<dbReference type="STRING" id="1834516.BL253_00265"/>
<evidence type="ECO:0000256" key="1">
    <source>
        <dbReference type="SAM" id="MobiDB-lite"/>
    </source>
</evidence>
<dbReference type="InterPro" id="IPR026555">
    <property type="entry name" value="NSL3/Tex30"/>
</dbReference>
<protein>
    <recommendedName>
        <fullName evidence="2">KANL3/Tex30 alpha/beta hydrolase-like domain-containing protein</fullName>
    </recommendedName>
</protein>
<sequence length="342" mass="34474">MTRTVEGAAPRGCSQSGESQGRPRLGLADPGGLPGGQLASPATQIAMATSAVAQTTVSVDGGRLLVVPDAGQRLAASAGGAAGGALGTPVVVLLHGAGSGTDTPLLRRLSELLVVAGVTVGRLEMPYRVAGRKAPDRPARLDAVLMAAVAALTGELTGGTPPADGTPRRLALAGASMGSRVAVRTATAVGARAVLALGFPLNPPPPRPSLRERPGTPASRRPSLRESPGAPARDRPSRQGELSGAGVPVRVIQGERDAFGRPEPDPRRGVEVVVVAGADHSFKVRVRDGRAAEEVIEEAAVLGATWLLRWLDVPSSPVGGLEELVSRGAAGDPSCAAAQTGS</sequence>
<dbReference type="EMBL" id="MOMC01000002">
    <property type="protein sequence ID" value="ONH33806.1"/>
    <property type="molecule type" value="Genomic_DNA"/>
</dbReference>
<feature type="region of interest" description="Disordered" evidence="1">
    <location>
        <begin position="197"/>
        <end position="265"/>
    </location>
</feature>
<feature type="region of interest" description="Disordered" evidence="1">
    <location>
        <begin position="1"/>
        <end position="39"/>
    </location>
</feature>
<organism evidence="3 4">
    <name type="scientific">Pseudofrankia asymbiotica</name>
    <dbReference type="NCBI Taxonomy" id="1834516"/>
    <lineage>
        <taxon>Bacteria</taxon>
        <taxon>Bacillati</taxon>
        <taxon>Actinomycetota</taxon>
        <taxon>Actinomycetes</taxon>
        <taxon>Frankiales</taxon>
        <taxon>Frankiaceae</taxon>
        <taxon>Pseudofrankia</taxon>
    </lineage>
</organism>
<reference evidence="4" key="1">
    <citation type="submission" date="2016-10" db="EMBL/GenBank/DDBJ databases">
        <title>Frankia sp. NRRL B-16386 Genome sequencing.</title>
        <authorList>
            <person name="Ghodhbane-Gtari F."/>
            <person name="Swanson E."/>
            <person name="Gueddou A."/>
            <person name="Hezbri K."/>
            <person name="Ktari K."/>
            <person name="Nouioui I."/>
            <person name="Morris K."/>
            <person name="Simpson S."/>
            <person name="Abebe-Akele F."/>
            <person name="Thomas K."/>
            <person name="Gtari M."/>
            <person name="Tisa L.S."/>
        </authorList>
    </citation>
    <scope>NUCLEOTIDE SEQUENCE [LARGE SCALE GENOMIC DNA]</scope>
    <source>
        <strain evidence="4">NRRL B-16386</strain>
    </source>
</reference>
<comment type="caution">
    <text evidence="3">The sequence shown here is derived from an EMBL/GenBank/DDBJ whole genome shotgun (WGS) entry which is preliminary data.</text>
</comment>
<dbReference type="PANTHER" id="PTHR13136:SF11">
    <property type="entry name" value="TESTIS-EXPRESSED PROTEIN 30"/>
    <property type="match status" value="1"/>
</dbReference>
<dbReference type="PANTHER" id="PTHR13136">
    <property type="entry name" value="TESTIS DEVELOPMENT PROTEIN PRTD"/>
    <property type="match status" value="1"/>
</dbReference>
<dbReference type="Gene3D" id="3.40.50.1820">
    <property type="entry name" value="alpha/beta hydrolase"/>
    <property type="match status" value="1"/>
</dbReference>
<proteinExistence type="predicted"/>